<evidence type="ECO:0008006" key="2">
    <source>
        <dbReference type="Google" id="ProtNLM"/>
    </source>
</evidence>
<name>A0A6C0HJP6_9ZZZZ</name>
<dbReference type="AlphaFoldDB" id="A0A6C0HJP6"/>
<organism evidence="1">
    <name type="scientific">viral metagenome</name>
    <dbReference type="NCBI Taxonomy" id="1070528"/>
    <lineage>
        <taxon>unclassified sequences</taxon>
        <taxon>metagenomes</taxon>
        <taxon>organismal metagenomes</taxon>
    </lineage>
</organism>
<evidence type="ECO:0000313" key="1">
    <source>
        <dbReference type="EMBL" id="QHT80832.1"/>
    </source>
</evidence>
<accession>A0A6C0HJP6</accession>
<proteinExistence type="predicted"/>
<sequence>MESLSPLVMFVTCYYDIYQKPERFNDYLTLFRELGNSGLRIVLFVEPSMTQRFEEFPKTVTVHPLELLSCELYQMGMAYDRELPGNRSVEKDTKEFFSLMNTKMEFVKKAKELYPDTEQFMWIDFGIMKIMKNKERVLKKLKEIQDKRYEKVMIPGCWSFGRAFTVNAIHWRFCGGFFVMPSAHVERFFEHSRCVLRDFCTMPMYRLTWETNVWTIIESCAERDNIGWYFADHNDTMILNL</sequence>
<protein>
    <recommendedName>
        <fullName evidence="2">Glycosyltransferase</fullName>
    </recommendedName>
</protein>
<dbReference type="EMBL" id="MN739974">
    <property type="protein sequence ID" value="QHT80832.1"/>
    <property type="molecule type" value="Genomic_DNA"/>
</dbReference>
<reference evidence="1" key="1">
    <citation type="journal article" date="2020" name="Nature">
        <title>Giant virus diversity and host interactions through global metagenomics.</title>
        <authorList>
            <person name="Schulz F."/>
            <person name="Roux S."/>
            <person name="Paez-Espino D."/>
            <person name="Jungbluth S."/>
            <person name="Walsh D.A."/>
            <person name="Denef V.J."/>
            <person name="McMahon K.D."/>
            <person name="Konstantinidis K.T."/>
            <person name="Eloe-Fadrosh E.A."/>
            <person name="Kyrpides N.C."/>
            <person name="Woyke T."/>
        </authorList>
    </citation>
    <scope>NUCLEOTIDE SEQUENCE</scope>
    <source>
        <strain evidence="1">GVMAG-M-3300023184-121</strain>
    </source>
</reference>